<sequence length="148" mass="16686">MATKQNYLKVLTFENGYPSPTIRHLFESSLLQNHLKLNSSPSAAPPFSAAVSMQQMLNCFLCPYHRKLKIGFRAKPKNFGFFAANAGDGDERRRNRCDGAVVDGKDCDPTKDIGFFFCEFHRASMAIYDVLKLVRADVSTILLFLIPF</sequence>
<comment type="caution">
    <text evidence="1">The sequence shown here is derived from an EMBL/GenBank/DDBJ whole genome shotgun (WGS) entry which is preliminary data.</text>
</comment>
<keyword evidence="2" id="KW-1185">Reference proteome</keyword>
<gene>
    <name evidence="1" type="ORF">LVIROSA_LOCUS37075</name>
</gene>
<protein>
    <submittedName>
        <fullName evidence="1">Uncharacterized protein</fullName>
    </submittedName>
</protein>
<accession>A0AAU9PMX4</accession>
<dbReference type="EMBL" id="CAKMRJ010005745">
    <property type="protein sequence ID" value="CAH1451733.1"/>
    <property type="molecule type" value="Genomic_DNA"/>
</dbReference>
<proteinExistence type="predicted"/>
<name>A0AAU9PMX4_9ASTR</name>
<evidence type="ECO:0000313" key="2">
    <source>
        <dbReference type="Proteomes" id="UP001157418"/>
    </source>
</evidence>
<reference evidence="1 2" key="1">
    <citation type="submission" date="2022-01" db="EMBL/GenBank/DDBJ databases">
        <authorList>
            <person name="Xiong W."/>
            <person name="Schranz E."/>
        </authorList>
    </citation>
    <scope>NUCLEOTIDE SEQUENCE [LARGE SCALE GENOMIC DNA]</scope>
</reference>
<dbReference type="AlphaFoldDB" id="A0AAU9PMX4"/>
<evidence type="ECO:0000313" key="1">
    <source>
        <dbReference type="EMBL" id="CAH1451733.1"/>
    </source>
</evidence>
<dbReference type="Proteomes" id="UP001157418">
    <property type="component" value="Unassembled WGS sequence"/>
</dbReference>
<organism evidence="1 2">
    <name type="scientific">Lactuca virosa</name>
    <dbReference type="NCBI Taxonomy" id="75947"/>
    <lineage>
        <taxon>Eukaryota</taxon>
        <taxon>Viridiplantae</taxon>
        <taxon>Streptophyta</taxon>
        <taxon>Embryophyta</taxon>
        <taxon>Tracheophyta</taxon>
        <taxon>Spermatophyta</taxon>
        <taxon>Magnoliopsida</taxon>
        <taxon>eudicotyledons</taxon>
        <taxon>Gunneridae</taxon>
        <taxon>Pentapetalae</taxon>
        <taxon>asterids</taxon>
        <taxon>campanulids</taxon>
        <taxon>Asterales</taxon>
        <taxon>Asteraceae</taxon>
        <taxon>Cichorioideae</taxon>
        <taxon>Cichorieae</taxon>
        <taxon>Lactucinae</taxon>
        <taxon>Lactuca</taxon>
    </lineage>
</organism>